<evidence type="ECO:0000256" key="2">
    <source>
        <dbReference type="ARBA" id="ARBA00005272"/>
    </source>
</evidence>
<dbReference type="eggNOG" id="COG1252">
    <property type="taxonomic scope" value="Bacteria"/>
</dbReference>
<keyword evidence="4" id="KW-0274">FAD</keyword>
<evidence type="ECO:0000259" key="6">
    <source>
        <dbReference type="Pfam" id="PF07992"/>
    </source>
</evidence>
<dbReference type="OrthoDB" id="9772934at2"/>
<dbReference type="PANTHER" id="PTHR42913:SF9">
    <property type="entry name" value="SLR1591 PROTEIN"/>
    <property type="match status" value="1"/>
</dbReference>
<dbReference type="RefSeq" id="WP_008428421.1">
    <property type="nucleotide sequence ID" value="NZ_AEPB01000007.1"/>
</dbReference>
<reference evidence="7 8" key="1">
    <citation type="journal article" date="2011" name="J. Bacteriol.">
        <title>The Draft Genome of Planococcus donghaensis MPA1U2 Reveals Nonsporulation Pathways Controlled by a Conserved Spo0A Regulon.</title>
        <authorList>
            <person name="Pearson M.D."/>
            <person name="Noller H.F."/>
        </authorList>
    </citation>
    <scope>NUCLEOTIDE SEQUENCE [LARGE SCALE GENOMIC DNA]</scope>
    <source>
        <strain evidence="7 8">MPA1U2</strain>
    </source>
</reference>
<name>E7RD68_9BACL</name>
<comment type="cofactor">
    <cofactor evidence="1">
        <name>FAD</name>
        <dbReference type="ChEBI" id="CHEBI:57692"/>
    </cofactor>
</comment>
<dbReference type="SUPFAM" id="SSF51905">
    <property type="entry name" value="FAD/NAD(P)-binding domain"/>
    <property type="match status" value="2"/>
</dbReference>
<dbReference type="Gene3D" id="3.50.50.100">
    <property type="match status" value="1"/>
</dbReference>
<evidence type="ECO:0000313" key="8">
    <source>
        <dbReference type="Proteomes" id="UP000003052"/>
    </source>
</evidence>
<evidence type="ECO:0000256" key="5">
    <source>
        <dbReference type="ARBA" id="ARBA00023002"/>
    </source>
</evidence>
<comment type="caution">
    <text evidence="7">The sequence shown here is derived from an EMBL/GenBank/DDBJ whole genome shotgun (WGS) entry which is preliminary data.</text>
</comment>
<evidence type="ECO:0000256" key="1">
    <source>
        <dbReference type="ARBA" id="ARBA00001974"/>
    </source>
</evidence>
<keyword evidence="3" id="KW-0285">Flavoprotein</keyword>
<dbReference type="InterPro" id="IPR036188">
    <property type="entry name" value="FAD/NAD-bd_sf"/>
</dbReference>
<evidence type="ECO:0000256" key="3">
    <source>
        <dbReference type="ARBA" id="ARBA00022630"/>
    </source>
</evidence>
<evidence type="ECO:0000256" key="4">
    <source>
        <dbReference type="ARBA" id="ARBA00022827"/>
    </source>
</evidence>
<dbReference type="Pfam" id="PF07992">
    <property type="entry name" value="Pyr_redox_2"/>
    <property type="match status" value="1"/>
</dbReference>
<proteinExistence type="inferred from homology"/>
<dbReference type="GO" id="GO:0003955">
    <property type="term" value="F:NAD(P)H dehydrogenase (quinone) activity"/>
    <property type="evidence" value="ECO:0007669"/>
    <property type="project" value="TreeGrafter"/>
</dbReference>
<protein>
    <submittedName>
        <fullName evidence="7">Pyridine nucleotide-disulfide oxidoreductase family protein</fullName>
    </submittedName>
</protein>
<dbReference type="AlphaFoldDB" id="E7RD68"/>
<dbReference type="InterPro" id="IPR051169">
    <property type="entry name" value="NADH-Q_oxidoreductase"/>
</dbReference>
<organism evidence="7 8">
    <name type="scientific">Planococcus donghaensis MPA1U2</name>
    <dbReference type="NCBI Taxonomy" id="933115"/>
    <lineage>
        <taxon>Bacteria</taxon>
        <taxon>Bacillati</taxon>
        <taxon>Bacillota</taxon>
        <taxon>Bacilli</taxon>
        <taxon>Bacillales</taxon>
        <taxon>Caryophanaceae</taxon>
        <taxon>Planococcus</taxon>
    </lineage>
</organism>
<dbReference type="Proteomes" id="UP000003052">
    <property type="component" value="Unassembled WGS sequence"/>
</dbReference>
<accession>E7RD68</accession>
<dbReference type="InterPro" id="IPR023753">
    <property type="entry name" value="FAD/NAD-binding_dom"/>
</dbReference>
<dbReference type="EMBL" id="AEPB01000007">
    <property type="protein sequence ID" value="EGA91018.1"/>
    <property type="molecule type" value="Genomic_DNA"/>
</dbReference>
<sequence>MKTLVLVGGGHAHLHCLEQLKNDSQKDWHVLLISPSPYQYYSGMFSGYTEGVYSLDEIRVDLTKLCQSIGVEFSEDTVTAIDAKAQKLTGANGAVYTYDVVSFDIGSQTAVPETIEGHALSIKPNYRFPDQLVKTRESSHPVVVGGGASGVELAFSILSWRKQNQLSANVALFSSTELLMSQGTAASKKIESIAVQKRLPFYSGTGIESVDENSVTTSEGDNHPQSAVLWLTGPKSFDLFQSSGLTTDENGYLLVNEMLQNNQHPEIFGAGDCVTIDQYPALAKNGVYAVRQGPILWENLKKSLTKGQLVRFTPQKRYVSILSTGDGEAFLSYGSQLFHGKIPWKIKQYIDRKFMKKYKDLYE</sequence>
<comment type="similarity">
    <text evidence="2">Belongs to the NADH dehydrogenase family.</text>
</comment>
<feature type="domain" description="FAD/NAD(P)-binding" evidence="6">
    <location>
        <begin position="3"/>
        <end position="286"/>
    </location>
</feature>
<dbReference type="GO" id="GO:0019646">
    <property type="term" value="P:aerobic electron transport chain"/>
    <property type="evidence" value="ECO:0007669"/>
    <property type="project" value="TreeGrafter"/>
</dbReference>
<keyword evidence="5" id="KW-0560">Oxidoreductase</keyword>
<evidence type="ECO:0000313" key="7">
    <source>
        <dbReference type="EMBL" id="EGA91018.1"/>
    </source>
</evidence>
<dbReference type="PANTHER" id="PTHR42913">
    <property type="entry name" value="APOPTOSIS-INDUCING FACTOR 1"/>
    <property type="match status" value="1"/>
</dbReference>
<gene>
    <name evidence="7" type="ORF">GPDM_01980</name>
</gene>